<name>A0ABN1GFD2_9ACTN</name>
<evidence type="ECO:0000313" key="2">
    <source>
        <dbReference type="EMBL" id="GAA0610345.1"/>
    </source>
</evidence>
<reference evidence="2 3" key="1">
    <citation type="journal article" date="2019" name="Int. J. Syst. Evol. Microbiol.">
        <title>The Global Catalogue of Microorganisms (GCM) 10K type strain sequencing project: providing services to taxonomists for standard genome sequencing and annotation.</title>
        <authorList>
            <consortium name="The Broad Institute Genomics Platform"/>
            <consortium name="The Broad Institute Genome Sequencing Center for Infectious Disease"/>
            <person name="Wu L."/>
            <person name="Ma J."/>
        </authorList>
    </citation>
    <scope>NUCLEOTIDE SEQUENCE [LARGE SCALE GENOMIC DNA]</scope>
    <source>
        <strain evidence="2 3">JCM 10671</strain>
    </source>
</reference>
<evidence type="ECO:0000256" key="1">
    <source>
        <dbReference type="SAM" id="MobiDB-lite"/>
    </source>
</evidence>
<protein>
    <submittedName>
        <fullName evidence="2">Uncharacterized protein</fullName>
    </submittedName>
</protein>
<feature type="compositionally biased region" description="Low complexity" evidence="1">
    <location>
        <begin position="43"/>
        <end position="58"/>
    </location>
</feature>
<evidence type="ECO:0000313" key="3">
    <source>
        <dbReference type="Proteomes" id="UP001500957"/>
    </source>
</evidence>
<comment type="caution">
    <text evidence="2">The sequence shown here is derived from an EMBL/GenBank/DDBJ whole genome shotgun (WGS) entry which is preliminary data.</text>
</comment>
<dbReference type="Proteomes" id="UP001500957">
    <property type="component" value="Unassembled WGS sequence"/>
</dbReference>
<organism evidence="2 3">
    <name type="scientific">Sporichthya brevicatena</name>
    <dbReference type="NCBI Taxonomy" id="171442"/>
    <lineage>
        <taxon>Bacteria</taxon>
        <taxon>Bacillati</taxon>
        <taxon>Actinomycetota</taxon>
        <taxon>Actinomycetes</taxon>
        <taxon>Sporichthyales</taxon>
        <taxon>Sporichthyaceae</taxon>
        <taxon>Sporichthya</taxon>
    </lineage>
</organism>
<proteinExistence type="predicted"/>
<feature type="region of interest" description="Disordered" evidence="1">
    <location>
        <begin position="43"/>
        <end position="64"/>
    </location>
</feature>
<sequence>MNTMNEDTPIFDALIATLGDPVPVPAIDRSYPTLVAMALNPTASVPAPASPRKAVAAAGRKSAR</sequence>
<accession>A0ABN1GFD2</accession>
<dbReference type="EMBL" id="BAAAHE010000008">
    <property type="protein sequence ID" value="GAA0610345.1"/>
    <property type="molecule type" value="Genomic_DNA"/>
</dbReference>
<keyword evidence="3" id="KW-1185">Reference proteome</keyword>
<gene>
    <name evidence="2" type="ORF">GCM10009547_10470</name>
</gene>